<evidence type="ECO:0000313" key="6">
    <source>
        <dbReference type="Proteomes" id="UP000053405"/>
    </source>
</evidence>
<name>L7LBH6_9ACTN</name>
<dbReference type="PRINTS" id="PR00455">
    <property type="entry name" value="HTHTETR"/>
</dbReference>
<dbReference type="PROSITE" id="PS01081">
    <property type="entry name" value="HTH_TETR_1"/>
    <property type="match status" value="1"/>
</dbReference>
<dbReference type="EMBL" id="BANT01000036">
    <property type="protein sequence ID" value="GAC58284.1"/>
    <property type="molecule type" value="Genomic_DNA"/>
</dbReference>
<dbReference type="GO" id="GO:0000976">
    <property type="term" value="F:transcription cis-regulatory region binding"/>
    <property type="evidence" value="ECO:0007669"/>
    <property type="project" value="TreeGrafter"/>
</dbReference>
<evidence type="ECO:0000256" key="3">
    <source>
        <dbReference type="SAM" id="MobiDB-lite"/>
    </source>
</evidence>
<feature type="domain" description="HTH tetR-type" evidence="4">
    <location>
        <begin position="28"/>
        <end position="88"/>
    </location>
</feature>
<feature type="DNA-binding region" description="H-T-H motif" evidence="2">
    <location>
        <begin position="51"/>
        <end position="70"/>
    </location>
</feature>
<protein>
    <submittedName>
        <fullName evidence="5">Putative TetR family transcriptional regulator</fullName>
    </submittedName>
</protein>
<reference evidence="5 6" key="1">
    <citation type="submission" date="2012-12" db="EMBL/GenBank/DDBJ databases">
        <title>Whole genome shotgun sequence of Gordonia hirsuta NBRC 16056.</title>
        <authorList>
            <person name="Isaki-Nakamura S."/>
            <person name="Hosoyama A."/>
            <person name="Tsuchikane K."/>
            <person name="Katsumata H."/>
            <person name="Baba S."/>
            <person name="Yamazaki S."/>
            <person name="Fujita N."/>
        </authorList>
    </citation>
    <scope>NUCLEOTIDE SEQUENCE [LARGE SCALE GENOMIC DNA]</scope>
    <source>
        <strain evidence="5 6">NBRC 16056</strain>
    </source>
</reference>
<evidence type="ECO:0000313" key="5">
    <source>
        <dbReference type="EMBL" id="GAC58284.1"/>
    </source>
</evidence>
<keyword evidence="1 2" id="KW-0238">DNA-binding</keyword>
<proteinExistence type="predicted"/>
<evidence type="ECO:0000256" key="1">
    <source>
        <dbReference type="ARBA" id="ARBA00023125"/>
    </source>
</evidence>
<dbReference type="Gene3D" id="1.10.357.10">
    <property type="entry name" value="Tetracycline Repressor, domain 2"/>
    <property type="match status" value="1"/>
</dbReference>
<dbReference type="InterPro" id="IPR036271">
    <property type="entry name" value="Tet_transcr_reg_TetR-rel_C_sf"/>
</dbReference>
<feature type="region of interest" description="Disordered" evidence="3">
    <location>
        <begin position="1"/>
        <end position="26"/>
    </location>
</feature>
<evidence type="ECO:0000256" key="2">
    <source>
        <dbReference type="PROSITE-ProRule" id="PRU00335"/>
    </source>
</evidence>
<keyword evidence="6" id="KW-1185">Reference proteome</keyword>
<accession>L7LBH6</accession>
<dbReference type="PANTHER" id="PTHR30055:SF146">
    <property type="entry name" value="HTH-TYPE TRANSCRIPTIONAL DUAL REGULATOR CECR"/>
    <property type="match status" value="1"/>
</dbReference>
<dbReference type="InterPro" id="IPR001647">
    <property type="entry name" value="HTH_TetR"/>
</dbReference>
<evidence type="ECO:0000259" key="4">
    <source>
        <dbReference type="PROSITE" id="PS50977"/>
    </source>
</evidence>
<dbReference type="eggNOG" id="COG1309">
    <property type="taxonomic scope" value="Bacteria"/>
</dbReference>
<dbReference type="SUPFAM" id="SSF48498">
    <property type="entry name" value="Tetracyclin repressor-like, C-terminal domain"/>
    <property type="match status" value="1"/>
</dbReference>
<dbReference type="InterPro" id="IPR023772">
    <property type="entry name" value="DNA-bd_HTH_TetR-type_CS"/>
</dbReference>
<dbReference type="AlphaFoldDB" id="L7LBH6"/>
<gene>
    <name evidence="5" type="ORF">GOHSU_36_00270</name>
</gene>
<sequence>MENTVSRPSGNTAKPGRAPGRPKASEGLDTRADLIKVSRELFAAQGYAGTSVSEIGPRAGVSVPVLYQRFGNKAGLFVAVAEDVYGLGITRLNEAIDGITDFDEAVSAALREFAGLYAMDPSLAAMVVTVLVEAERNEELGPRLRPMLRELRQFADRLAALAPAERLNGDEGRRDLSRSLVAVMSGLMVSSMSMNRAEDYERLVEATRRLLVSR</sequence>
<dbReference type="PROSITE" id="PS50977">
    <property type="entry name" value="HTH_TETR_2"/>
    <property type="match status" value="1"/>
</dbReference>
<dbReference type="PANTHER" id="PTHR30055">
    <property type="entry name" value="HTH-TYPE TRANSCRIPTIONAL REGULATOR RUTR"/>
    <property type="match status" value="1"/>
</dbReference>
<dbReference type="InterPro" id="IPR050109">
    <property type="entry name" value="HTH-type_TetR-like_transc_reg"/>
</dbReference>
<organism evidence="5 6">
    <name type="scientific">Gordonia hirsuta DSM 44140 = NBRC 16056</name>
    <dbReference type="NCBI Taxonomy" id="1121927"/>
    <lineage>
        <taxon>Bacteria</taxon>
        <taxon>Bacillati</taxon>
        <taxon>Actinomycetota</taxon>
        <taxon>Actinomycetes</taxon>
        <taxon>Mycobacteriales</taxon>
        <taxon>Gordoniaceae</taxon>
        <taxon>Gordonia</taxon>
    </lineage>
</organism>
<dbReference type="SUPFAM" id="SSF46689">
    <property type="entry name" value="Homeodomain-like"/>
    <property type="match status" value="1"/>
</dbReference>
<dbReference type="InterPro" id="IPR009057">
    <property type="entry name" value="Homeodomain-like_sf"/>
</dbReference>
<feature type="compositionally biased region" description="Polar residues" evidence="3">
    <location>
        <begin position="1"/>
        <end position="12"/>
    </location>
</feature>
<dbReference type="Proteomes" id="UP000053405">
    <property type="component" value="Unassembled WGS sequence"/>
</dbReference>
<comment type="caution">
    <text evidence="5">The sequence shown here is derived from an EMBL/GenBank/DDBJ whole genome shotgun (WGS) entry which is preliminary data.</text>
</comment>
<dbReference type="Pfam" id="PF00440">
    <property type="entry name" value="TetR_N"/>
    <property type="match status" value="1"/>
</dbReference>
<dbReference type="STRING" id="1121927.GOHSU_36_00270"/>
<dbReference type="GO" id="GO:0003700">
    <property type="term" value="F:DNA-binding transcription factor activity"/>
    <property type="evidence" value="ECO:0007669"/>
    <property type="project" value="TreeGrafter"/>
</dbReference>